<dbReference type="PANTHER" id="PTHR35735">
    <property type="entry name" value="PROTEIN NIM1-INTERACTING 2"/>
    <property type="match status" value="1"/>
</dbReference>
<name>A0ABR2R7E1_9ROSI</name>
<dbReference type="EMBL" id="JBBPBN010000026">
    <property type="protein sequence ID" value="KAK9008617.1"/>
    <property type="molecule type" value="Genomic_DNA"/>
</dbReference>
<evidence type="ECO:0000313" key="6">
    <source>
        <dbReference type="Proteomes" id="UP001396334"/>
    </source>
</evidence>
<dbReference type="InterPro" id="IPR034577">
    <property type="entry name" value="NIMIN-2"/>
</dbReference>
<protein>
    <submittedName>
        <fullName evidence="5">Uncharacterized protein</fullName>
    </submittedName>
</protein>
<keyword evidence="3" id="KW-0539">Nucleus</keyword>
<dbReference type="Proteomes" id="UP001396334">
    <property type="component" value="Unassembled WGS sequence"/>
</dbReference>
<evidence type="ECO:0000256" key="3">
    <source>
        <dbReference type="ARBA" id="ARBA00023242"/>
    </source>
</evidence>
<feature type="compositionally biased region" description="Basic and acidic residues" evidence="4">
    <location>
        <begin position="1"/>
        <end position="22"/>
    </location>
</feature>
<dbReference type="InterPro" id="IPR031425">
    <property type="entry name" value="NPR1/NH1-interacting"/>
</dbReference>
<reference evidence="5 6" key="1">
    <citation type="journal article" date="2024" name="G3 (Bethesda)">
        <title>Genome assembly of Hibiscus sabdariffa L. provides insights into metabolisms of medicinal natural products.</title>
        <authorList>
            <person name="Kim T."/>
        </authorList>
    </citation>
    <scope>NUCLEOTIDE SEQUENCE [LARGE SCALE GENOMIC DNA]</scope>
    <source>
        <strain evidence="5">TK-2024</strain>
        <tissue evidence="5">Old leaves</tissue>
    </source>
</reference>
<comment type="subcellular location">
    <subcellularLocation>
        <location evidence="1">Nucleus</location>
    </subcellularLocation>
</comment>
<keyword evidence="6" id="KW-1185">Reference proteome</keyword>
<evidence type="ECO:0000313" key="5">
    <source>
        <dbReference type="EMBL" id="KAK9008617.1"/>
    </source>
</evidence>
<dbReference type="Pfam" id="PF15699">
    <property type="entry name" value="NPR1_interact"/>
    <property type="match status" value="1"/>
</dbReference>
<evidence type="ECO:0000256" key="1">
    <source>
        <dbReference type="ARBA" id="ARBA00004123"/>
    </source>
</evidence>
<proteinExistence type="inferred from homology"/>
<evidence type="ECO:0000256" key="2">
    <source>
        <dbReference type="ARBA" id="ARBA00009937"/>
    </source>
</evidence>
<feature type="region of interest" description="Disordered" evidence="4">
    <location>
        <begin position="1"/>
        <end position="27"/>
    </location>
</feature>
<evidence type="ECO:0000256" key="4">
    <source>
        <dbReference type="SAM" id="MobiDB-lite"/>
    </source>
</evidence>
<sequence>MIMESEKRKRREVDGKRAKGRDSTPVPEEELEVEEFFAILKRIRVAVNYFDKAKGGGSKVKVTGHQWRPSFLLEDFQGDNLVENDKDFHQYPALDLNLKPGASKQEN</sequence>
<gene>
    <name evidence="5" type="ORF">V6N11_075504</name>
</gene>
<comment type="similarity">
    <text evidence="2">Belongs to the NPR1-interactor family.</text>
</comment>
<organism evidence="5 6">
    <name type="scientific">Hibiscus sabdariffa</name>
    <name type="common">roselle</name>
    <dbReference type="NCBI Taxonomy" id="183260"/>
    <lineage>
        <taxon>Eukaryota</taxon>
        <taxon>Viridiplantae</taxon>
        <taxon>Streptophyta</taxon>
        <taxon>Embryophyta</taxon>
        <taxon>Tracheophyta</taxon>
        <taxon>Spermatophyta</taxon>
        <taxon>Magnoliopsida</taxon>
        <taxon>eudicotyledons</taxon>
        <taxon>Gunneridae</taxon>
        <taxon>Pentapetalae</taxon>
        <taxon>rosids</taxon>
        <taxon>malvids</taxon>
        <taxon>Malvales</taxon>
        <taxon>Malvaceae</taxon>
        <taxon>Malvoideae</taxon>
        <taxon>Hibiscus</taxon>
    </lineage>
</organism>
<dbReference type="PANTHER" id="PTHR35735:SF8">
    <property type="entry name" value="PROTEIN NIM1-INTERACTING 2"/>
    <property type="match status" value="1"/>
</dbReference>
<accession>A0ABR2R7E1</accession>
<comment type="caution">
    <text evidence="5">The sequence shown here is derived from an EMBL/GenBank/DDBJ whole genome shotgun (WGS) entry which is preliminary data.</text>
</comment>